<evidence type="ECO:0000313" key="7">
    <source>
        <dbReference type="Proteomes" id="UP000199433"/>
    </source>
</evidence>
<dbReference type="AlphaFoldDB" id="A0A1G9EWR1"/>
<evidence type="ECO:0000313" key="6">
    <source>
        <dbReference type="EMBL" id="SDK80586.1"/>
    </source>
</evidence>
<dbReference type="InterPro" id="IPR001279">
    <property type="entry name" value="Metallo-B-lactamas"/>
</dbReference>
<evidence type="ECO:0000256" key="4">
    <source>
        <dbReference type="ARBA" id="ARBA00022833"/>
    </source>
</evidence>
<dbReference type="Pfam" id="PF00753">
    <property type="entry name" value="Lactamase_B"/>
    <property type="match status" value="1"/>
</dbReference>
<name>A0A1G9EWR1_9LACT</name>
<dbReference type="RefSeq" id="WP_091268682.1">
    <property type="nucleotide sequence ID" value="NZ_FNFK01000068.1"/>
</dbReference>
<dbReference type="Proteomes" id="UP000199433">
    <property type="component" value="Unassembled WGS sequence"/>
</dbReference>
<keyword evidence="3" id="KW-0378">Hydrolase</keyword>
<dbReference type="CDD" id="cd07728">
    <property type="entry name" value="YtnP-like_MBL-fold"/>
    <property type="match status" value="1"/>
</dbReference>
<gene>
    <name evidence="6" type="ORF">SAMN04488098_10689</name>
</gene>
<evidence type="ECO:0000256" key="1">
    <source>
        <dbReference type="ARBA" id="ARBA00007749"/>
    </source>
</evidence>
<keyword evidence="4" id="KW-0862">Zinc</keyword>
<dbReference type="SMART" id="SM00849">
    <property type="entry name" value="Lactamase_B"/>
    <property type="match status" value="1"/>
</dbReference>
<sequence>MDSLTIGSTKITWLNGGVTMMDGGAMFGPVPKPLWSRRYPCNEKNQIELVTEPMLIEKNGMLSLIDAGIGRGRLSDKQKLIYGAYEESTIEEDLALLGFEPGDIDRVLMTHMHFDHVTGLVKDVDGRKVPVFSNAQVFVESREWEAIQHPSKRTSGTYWEDNWRAVASQITCFDDSIEVGKGIELIHIGGHSPGQCLVKITDREKVAVHLSDVFPTHAHINPLWVTAFDDHPLDSIEAKETWINRGLEEGWTFLYYHDAYYRALVFDKETREISWSLKRTKDPAEAFHL</sequence>
<dbReference type="STRING" id="426701.SAMN04488098_10689"/>
<organism evidence="6 7">
    <name type="scientific">Alkalibacterium thalassium</name>
    <dbReference type="NCBI Taxonomy" id="426701"/>
    <lineage>
        <taxon>Bacteria</taxon>
        <taxon>Bacillati</taxon>
        <taxon>Bacillota</taxon>
        <taxon>Bacilli</taxon>
        <taxon>Lactobacillales</taxon>
        <taxon>Carnobacteriaceae</taxon>
        <taxon>Alkalibacterium</taxon>
    </lineage>
</organism>
<evidence type="ECO:0000256" key="3">
    <source>
        <dbReference type="ARBA" id="ARBA00022801"/>
    </source>
</evidence>
<reference evidence="7" key="1">
    <citation type="submission" date="2016-10" db="EMBL/GenBank/DDBJ databases">
        <authorList>
            <person name="Varghese N."/>
            <person name="Submissions S."/>
        </authorList>
    </citation>
    <scope>NUCLEOTIDE SEQUENCE [LARGE SCALE GENOMIC DNA]</scope>
    <source>
        <strain evidence="7">DSM 19181</strain>
    </source>
</reference>
<dbReference type="OrthoDB" id="9802897at2"/>
<evidence type="ECO:0000259" key="5">
    <source>
        <dbReference type="SMART" id="SM00849"/>
    </source>
</evidence>
<dbReference type="InterPro" id="IPR036866">
    <property type="entry name" value="RibonucZ/Hydroxyglut_hydro"/>
</dbReference>
<protein>
    <submittedName>
        <fullName evidence="6">Glyoxylase, beta-lactamase superfamily II</fullName>
    </submittedName>
</protein>
<dbReference type="PANTHER" id="PTHR42978:SF6">
    <property type="entry name" value="QUORUM-QUENCHING LACTONASE YTNP-RELATED"/>
    <property type="match status" value="1"/>
</dbReference>
<dbReference type="InterPro" id="IPR051013">
    <property type="entry name" value="MBL_superfamily_lactonases"/>
</dbReference>
<evidence type="ECO:0000256" key="2">
    <source>
        <dbReference type="ARBA" id="ARBA00022723"/>
    </source>
</evidence>
<feature type="domain" description="Metallo-beta-lactamase" evidence="5">
    <location>
        <begin position="43"/>
        <end position="257"/>
    </location>
</feature>
<dbReference type="Gene3D" id="3.60.15.10">
    <property type="entry name" value="Ribonuclease Z/Hydroxyacylglutathione hydrolase-like"/>
    <property type="match status" value="1"/>
</dbReference>
<dbReference type="GO" id="GO:0016787">
    <property type="term" value="F:hydrolase activity"/>
    <property type="evidence" value="ECO:0007669"/>
    <property type="project" value="UniProtKB-KW"/>
</dbReference>
<dbReference type="GO" id="GO:0046872">
    <property type="term" value="F:metal ion binding"/>
    <property type="evidence" value="ECO:0007669"/>
    <property type="project" value="UniProtKB-KW"/>
</dbReference>
<dbReference type="PANTHER" id="PTHR42978">
    <property type="entry name" value="QUORUM-QUENCHING LACTONASE YTNP-RELATED-RELATED"/>
    <property type="match status" value="1"/>
</dbReference>
<comment type="similarity">
    <text evidence="1">Belongs to the metallo-beta-lactamase superfamily.</text>
</comment>
<accession>A0A1G9EWR1</accession>
<proteinExistence type="inferred from homology"/>
<keyword evidence="7" id="KW-1185">Reference proteome</keyword>
<dbReference type="EMBL" id="FNFK01000068">
    <property type="protein sequence ID" value="SDK80586.1"/>
    <property type="molecule type" value="Genomic_DNA"/>
</dbReference>
<dbReference type="SUPFAM" id="SSF56281">
    <property type="entry name" value="Metallo-hydrolase/oxidoreductase"/>
    <property type="match status" value="1"/>
</dbReference>
<keyword evidence="2" id="KW-0479">Metal-binding</keyword>